<dbReference type="Gene3D" id="2.40.350.10">
    <property type="entry name" value="SO1590-like"/>
    <property type="match status" value="1"/>
</dbReference>
<protein>
    <submittedName>
        <fullName evidence="1">DUF3224 domain-containing protein</fullName>
    </submittedName>
</protein>
<sequence>MHQAKGTFDIRRTPEPGADFGDGVQAMRLRFDKTFHGPLTATSVVYMLGVMDPTTGSGGYVALERIVGTLDGQAGSFMLQHSSLMDHGIPSQSIQVIPGSGTGALAGLRGTLTIDIVDGAHFYTFDYALAG</sequence>
<dbReference type="InterPro" id="IPR023159">
    <property type="entry name" value="SO1590-like_sf"/>
</dbReference>
<dbReference type="Proteomes" id="UP001597110">
    <property type="component" value="Unassembled WGS sequence"/>
</dbReference>
<accession>A0ABW2YB14</accession>
<dbReference type="SUPFAM" id="SSF159238">
    <property type="entry name" value="SO1590-like"/>
    <property type="match status" value="1"/>
</dbReference>
<evidence type="ECO:0000313" key="2">
    <source>
        <dbReference type="Proteomes" id="UP001597110"/>
    </source>
</evidence>
<keyword evidence="2" id="KW-1185">Reference proteome</keyword>
<comment type="caution">
    <text evidence="1">The sequence shown here is derived from an EMBL/GenBank/DDBJ whole genome shotgun (WGS) entry which is preliminary data.</text>
</comment>
<proteinExistence type="predicted"/>
<dbReference type="Pfam" id="PF11528">
    <property type="entry name" value="DUF3224"/>
    <property type="match status" value="1"/>
</dbReference>
<dbReference type="InterPro" id="IPR021607">
    <property type="entry name" value="DUF3224"/>
</dbReference>
<evidence type="ECO:0000313" key="1">
    <source>
        <dbReference type="EMBL" id="MFD0725602.1"/>
    </source>
</evidence>
<dbReference type="EMBL" id="JBHTIF010000001">
    <property type="protein sequence ID" value="MFD0725602.1"/>
    <property type="molecule type" value="Genomic_DNA"/>
</dbReference>
<organism evidence="1 2">
    <name type="scientific">Lysobacter brunescens</name>
    <dbReference type="NCBI Taxonomy" id="262323"/>
    <lineage>
        <taxon>Bacteria</taxon>
        <taxon>Pseudomonadati</taxon>
        <taxon>Pseudomonadota</taxon>
        <taxon>Gammaproteobacteria</taxon>
        <taxon>Lysobacterales</taxon>
        <taxon>Lysobacteraceae</taxon>
        <taxon>Lysobacter</taxon>
    </lineage>
</organism>
<name>A0ABW2YB14_9GAMM</name>
<reference evidence="2" key="1">
    <citation type="journal article" date="2019" name="Int. J. Syst. Evol. Microbiol.">
        <title>The Global Catalogue of Microorganisms (GCM) 10K type strain sequencing project: providing services to taxonomists for standard genome sequencing and annotation.</title>
        <authorList>
            <consortium name="The Broad Institute Genomics Platform"/>
            <consortium name="The Broad Institute Genome Sequencing Center for Infectious Disease"/>
            <person name="Wu L."/>
            <person name="Ma J."/>
        </authorList>
    </citation>
    <scope>NUCLEOTIDE SEQUENCE [LARGE SCALE GENOMIC DNA]</scope>
    <source>
        <strain evidence="2">CCUG 55585</strain>
    </source>
</reference>
<dbReference type="RefSeq" id="WP_386823192.1">
    <property type="nucleotide sequence ID" value="NZ_JBHTIF010000001.1"/>
</dbReference>
<gene>
    <name evidence="1" type="ORF">ACFQ0E_08320</name>
</gene>